<dbReference type="GO" id="GO:0046872">
    <property type="term" value="F:metal ion binding"/>
    <property type="evidence" value="ECO:0007669"/>
    <property type="project" value="UniProtKB-KW"/>
</dbReference>
<evidence type="ECO:0000256" key="6">
    <source>
        <dbReference type="ARBA" id="ARBA00022723"/>
    </source>
</evidence>
<evidence type="ECO:0000256" key="4">
    <source>
        <dbReference type="ARBA" id="ARBA00022490"/>
    </source>
</evidence>
<dbReference type="PANTHER" id="PTHR33540">
    <property type="entry name" value="TRNA THREONYLCARBAMOYLADENOSINE BIOSYNTHESIS PROTEIN TSAE"/>
    <property type="match status" value="1"/>
</dbReference>
<keyword evidence="9" id="KW-0460">Magnesium</keyword>
<dbReference type="PANTHER" id="PTHR33540:SF2">
    <property type="entry name" value="TRNA THREONYLCARBAMOYLADENOSINE BIOSYNTHESIS PROTEIN TSAE"/>
    <property type="match status" value="1"/>
</dbReference>
<evidence type="ECO:0000256" key="2">
    <source>
        <dbReference type="ARBA" id="ARBA00007599"/>
    </source>
</evidence>
<dbReference type="NCBIfam" id="TIGR00150">
    <property type="entry name" value="T6A_YjeE"/>
    <property type="match status" value="1"/>
</dbReference>
<dbReference type="GO" id="GO:0002949">
    <property type="term" value="P:tRNA threonylcarbamoyladenosine modification"/>
    <property type="evidence" value="ECO:0007669"/>
    <property type="project" value="InterPro"/>
</dbReference>
<dbReference type="Pfam" id="PF02367">
    <property type="entry name" value="TsaE"/>
    <property type="match status" value="1"/>
</dbReference>
<dbReference type="Gene3D" id="3.40.50.300">
    <property type="entry name" value="P-loop containing nucleotide triphosphate hydrolases"/>
    <property type="match status" value="1"/>
</dbReference>
<dbReference type="InterPro" id="IPR003442">
    <property type="entry name" value="T6A_TsaE"/>
</dbReference>
<keyword evidence="7" id="KW-0547">Nucleotide-binding</keyword>
<evidence type="ECO:0000256" key="8">
    <source>
        <dbReference type="ARBA" id="ARBA00022840"/>
    </source>
</evidence>
<evidence type="ECO:0000256" key="10">
    <source>
        <dbReference type="ARBA" id="ARBA00032441"/>
    </source>
</evidence>
<gene>
    <name evidence="11" type="primary">tsaE</name>
    <name evidence="11" type="ORF">G3446_03270</name>
</gene>
<evidence type="ECO:0000256" key="7">
    <source>
        <dbReference type="ARBA" id="ARBA00022741"/>
    </source>
</evidence>
<dbReference type="EMBL" id="JAAIJQ010000006">
    <property type="protein sequence ID" value="NEV60926.1"/>
    <property type="molecule type" value="Genomic_DNA"/>
</dbReference>
<name>A0A6M0JTR7_9GAMM</name>
<keyword evidence="6" id="KW-0479">Metal-binding</keyword>
<dbReference type="InterPro" id="IPR027417">
    <property type="entry name" value="P-loop_NTPase"/>
</dbReference>
<keyword evidence="8" id="KW-0067">ATP-binding</keyword>
<dbReference type="AlphaFoldDB" id="A0A6M0JTR7"/>
<dbReference type="RefSeq" id="WP_164450975.1">
    <property type="nucleotide sequence ID" value="NZ_JAAIJQ010000006.1"/>
</dbReference>
<dbReference type="GO" id="GO:0016740">
    <property type="term" value="F:transferase activity"/>
    <property type="evidence" value="ECO:0007669"/>
    <property type="project" value="UniProtKB-KW"/>
</dbReference>
<accession>A0A6M0JTR7</accession>
<dbReference type="GO" id="GO:0005737">
    <property type="term" value="C:cytoplasm"/>
    <property type="evidence" value="ECO:0007669"/>
    <property type="project" value="UniProtKB-SubCell"/>
</dbReference>
<evidence type="ECO:0000256" key="1">
    <source>
        <dbReference type="ARBA" id="ARBA00004496"/>
    </source>
</evidence>
<comment type="caution">
    <text evidence="11">The sequence shown here is derived from an EMBL/GenBank/DDBJ whole genome shotgun (WGS) entry which is preliminary data.</text>
</comment>
<dbReference type="Proteomes" id="UP000483379">
    <property type="component" value="Unassembled WGS sequence"/>
</dbReference>
<reference evidence="11 12" key="1">
    <citation type="submission" date="2020-02" db="EMBL/GenBank/DDBJ databases">
        <title>Genome sequences of Thiorhodococcus mannitoliphagus and Thiorhodococcus minor, purple sulfur photosynthetic bacteria in the gammaproteobacterial family, Chromatiaceae.</title>
        <authorList>
            <person name="Aviles F.A."/>
            <person name="Meyer T.E."/>
            <person name="Kyndt J.A."/>
        </authorList>
    </citation>
    <scope>NUCLEOTIDE SEQUENCE [LARGE SCALE GENOMIC DNA]</scope>
    <source>
        <strain evidence="11 12">DSM 11518</strain>
    </source>
</reference>
<evidence type="ECO:0000256" key="9">
    <source>
        <dbReference type="ARBA" id="ARBA00022842"/>
    </source>
</evidence>
<keyword evidence="11" id="KW-0808">Transferase</keyword>
<dbReference type="GO" id="GO:0005524">
    <property type="term" value="F:ATP binding"/>
    <property type="evidence" value="ECO:0007669"/>
    <property type="project" value="UniProtKB-KW"/>
</dbReference>
<comment type="similarity">
    <text evidence="2">Belongs to the TsaE family.</text>
</comment>
<evidence type="ECO:0000313" key="12">
    <source>
        <dbReference type="Proteomes" id="UP000483379"/>
    </source>
</evidence>
<organism evidence="11 12">
    <name type="scientific">Thiorhodococcus minor</name>
    <dbReference type="NCBI Taxonomy" id="57489"/>
    <lineage>
        <taxon>Bacteria</taxon>
        <taxon>Pseudomonadati</taxon>
        <taxon>Pseudomonadota</taxon>
        <taxon>Gammaproteobacteria</taxon>
        <taxon>Chromatiales</taxon>
        <taxon>Chromatiaceae</taxon>
        <taxon>Thiorhodococcus</taxon>
    </lineage>
</organism>
<keyword evidence="5" id="KW-0819">tRNA processing</keyword>
<proteinExistence type="inferred from homology"/>
<sequence>MEVQLDRPEAQERFGAALARAVQPPCVIYLVGDLGAGKTTLARGMLRGLGHVGAVRSPTYTLIEPYALSPSMGSQVSLYHLDLYRLGDPEELDYLGLRDLMRQDALWVVEWPERGEGFLPQPDLLIEIKYQAGGRALSVTALTAWGRAALARLGNSPD</sequence>
<dbReference type="SUPFAM" id="SSF52540">
    <property type="entry name" value="P-loop containing nucleoside triphosphate hydrolases"/>
    <property type="match status" value="1"/>
</dbReference>
<evidence type="ECO:0000256" key="5">
    <source>
        <dbReference type="ARBA" id="ARBA00022694"/>
    </source>
</evidence>
<evidence type="ECO:0000256" key="3">
    <source>
        <dbReference type="ARBA" id="ARBA00019010"/>
    </source>
</evidence>
<comment type="subcellular location">
    <subcellularLocation>
        <location evidence="1">Cytoplasm</location>
    </subcellularLocation>
</comment>
<keyword evidence="12" id="KW-1185">Reference proteome</keyword>
<evidence type="ECO:0000313" key="11">
    <source>
        <dbReference type="EMBL" id="NEV60926.1"/>
    </source>
</evidence>
<keyword evidence="4" id="KW-0963">Cytoplasm</keyword>
<protein>
    <recommendedName>
        <fullName evidence="3">tRNA threonylcarbamoyladenosine biosynthesis protein TsaE</fullName>
    </recommendedName>
    <alternativeName>
        <fullName evidence="10">t(6)A37 threonylcarbamoyladenosine biosynthesis protein TsaE</fullName>
    </alternativeName>
</protein>